<gene>
    <name evidence="1" type="ORF">BK123_12405</name>
</gene>
<evidence type="ECO:0000313" key="2">
    <source>
        <dbReference type="Proteomes" id="UP000187074"/>
    </source>
</evidence>
<protein>
    <recommendedName>
        <fullName evidence="3">DUF2877 domain-containing protein</fullName>
    </recommendedName>
</protein>
<dbReference type="AlphaFoldDB" id="A0A1R1B1M5"/>
<dbReference type="EMBL" id="MRTF01000004">
    <property type="protein sequence ID" value="OME92687.1"/>
    <property type="molecule type" value="Genomic_DNA"/>
</dbReference>
<comment type="caution">
    <text evidence="1">The sequence shown here is derived from an EMBL/GenBank/DDBJ whole genome shotgun (WGS) entry which is preliminary data.</text>
</comment>
<dbReference type="InterPro" id="IPR021530">
    <property type="entry name" value="AllH-like"/>
</dbReference>
<dbReference type="Proteomes" id="UP000187074">
    <property type="component" value="Unassembled WGS sequence"/>
</dbReference>
<evidence type="ECO:0000313" key="1">
    <source>
        <dbReference type="EMBL" id="OME92687.1"/>
    </source>
</evidence>
<reference evidence="1 2" key="1">
    <citation type="submission" date="2016-11" db="EMBL/GenBank/DDBJ databases">
        <title>Paenibacillus species isolates.</title>
        <authorList>
            <person name="Beno S.M."/>
        </authorList>
    </citation>
    <scope>NUCLEOTIDE SEQUENCE [LARGE SCALE GENOMIC DNA]</scope>
    <source>
        <strain evidence="1 2">FSL F4-0100</strain>
    </source>
</reference>
<dbReference type="Pfam" id="PF11392">
    <property type="entry name" value="AllH"/>
    <property type="match status" value="1"/>
</dbReference>
<accession>A0A1R1B1M5</accession>
<evidence type="ECO:0008006" key="3">
    <source>
        <dbReference type="Google" id="ProtNLM"/>
    </source>
</evidence>
<organism evidence="1 2">
    <name type="scientific">Paenibacillus lautus</name>
    <name type="common">Bacillus lautus</name>
    <dbReference type="NCBI Taxonomy" id="1401"/>
    <lineage>
        <taxon>Bacteria</taxon>
        <taxon>Bacillati</taxon>
        <taxon>Bacillota</taxon>
        <taxon>Bacilli</taxon>
        <taxon>Bacillales</taxon>
        <taxon>Paenibacillaceae</taxon>
        <taxon>Paenibacillus</taxon>
    </lineage>
</organism>
<dbReference type="STRING" id="1401.BK123_12405"/>
<proteinExistence type="predicted"/>
<name>A0A1R1B1M5_PAELA</name>
<sequence length="309" mass="33279">MTGSCGNRTSTEAVCVVSAAISCDAGFLQQIRSLKFHGTVHSIFDRTVNLRCRTNGELYTLATDNVDNAPNTLVTDIASFSKRGLTIGDQVYAEGDRLCVGKNAAIMLQQVHVWRSKLPSYPKDEEILRNHVAAAQSWIEAHGKAGGMKRAAETGNPFEQEMERLLRERSTGLLEALSKGEVSLASHYAIQLIGLGPGLTPSGDDFLVGLFTVMNLTNGPLFKIRHVCEQVVAASADRSNPISCMAIKKAASGQVRESIGEFMHHMIHGSKTEVISSLSRVLDIGSTSGTDIALGLVNGLKLSIERNGR</sequence>